<gene>
    <name evidence="2" type="ORF">EZV62_011031</name>
</gene>
<comment type="caution">
    <text evidence="2">The sequence shown here is derived from an EMBL/GenBank/DDBJ whole genome shotgun (WGS) entry which is preliminary data.</text>
</comment>
<evidence type="ECO:0000256" key="1">
    <source>
        <dbReference type="SAM" id="Coils"/>
    </source>
</evidence>
<proteinExistence type="predicted"/>
<dbReference type="OrthoDB" id="10555998at2759"/>
<reference evidence="3" key="1">
    <citation type="journal article" date="2019" name="Gigascience">
        <title>De novo genome assembly of the endangered Acer yangbiense, a plant species with extremely small populations endemic to Yunnan Province, China.</title>
        <authorList>
            <person name="Yang J."/>
            <person name="Wariss H.M."/>
            <person name="Tao L."/>
            <person name="Zhang R."/>
            <person name="Yun Q."/>
            <person name="Hollingsworth P."/>
            <person name="Dao Z."/>
            <person name="Luo G."/>
            <person name="Guo H."/>
            <person name="Ma Y."/>
            <person name="Sun W."/>
        </authorList>
    </citation>
    <scope>NUCLEOTIDE SEQUENCE [LARGE SCALE GENOMIC DNA]</scope>
    <source>
        <strain evidence="3">cv. Malutang</strain>
    </source>
</reference>
<accession>A0A5C7I445</accession>
<organism evidence="2 3">
    <name type="scientific">Acer yangbiense</name>
    <dbReference type="NCBI Taxonomy" id="1000413"/>
    <lineage>
        <taxon>Eukaryota</taxon>
        <taxon>Viridiplantae</taxon>
        <taxon>Streptophyta</taxon>
        <taxon>Embryophyta</taxon>
        <taxon>Tracheophyta</taxon>
        <taxon>Spermatophyta</taxon>
        <taxon>Magnoliopsida</taxon>
        <taxon>eudicotyledons</taxon>
        <taxon>Gunneridae</taxon>
        <taxon>Pentapetalae</taxon>
        <taxon>rosids</taxon>
        <taxon>malvids</taxon>
        <taxon>Sapindales</taxon>
        <taxon>Sapindaceae</taxon>
        <taxon>Hippocastanoideae</taxon>
        <taxon>Acereae</taxon>
        <taxon>Acer</taxon>
    </lineage>
</organism>
<dbReference type="EMBL" id="VAHF01000004">
    <property type="protein sequence ID" value="TXG64037.1"/>
    <property type="molecule type" value="Genomic_DNA"/>
</dbReference>
<evidence type="ECO:0000313" key="3">
    <source>
        <dbReference type="Proteomes" id="UP000323000"/>
    </source>
</evidence>
<dbReference type="Proteomes" id="UP000323000">
    <property type="component" value="Chromosome 4"/>
</dbReference>
<name>A0A5C7I445_9ROSI</name>
<protein>
    <submittedName>
        <fullName evidence="2">Uncharacterized protein</fullName>
    </submittedName>
</protein>
<evidence type="ECO:0000313" key="2">
    <source>
        <dbReference type="EMBL" id="TXG64037.1"/>
    </source>
</evidence>
<dbReference type="AlphaFoldDB" id="A0A5C7I445"/>
<feature type="coiled-coil region" evidence="1">
    <location>
        <begin position="122"/>
        <end position="152"/>
    </location>
</feature>
<sequence>MGREDVDSGQERVVETLSSGPRVYGMAKPKKLSFKQPLVEIIGGQAQGVFDRLSLCVDLGPVEVHSSVKQKSNKETFLVSSLRDNNVNQVESNKGEAFLSSSDEELVQDSVEVERNFVPIMHKNLLRNSDSLEEEEEEEEELEHNIRMTDYSSDVVVGDSEEETVGEVEEVENCVGSFVGDGEEGVVVVNSAGRIVGDSEEELVRVTIVVKRKHGKSRVKSGKEAIRSKHVSSKIRKCKHRLKMRNSKSLGVELFQLVAVEVERKRGVALDEIRKASKKQCWWEAPIDELGSCELEQLRIALEEPEKKPTSIASSLFIQYVTSSQIPSRQLLSLPSTKSTLATFSTPLTSSNSTQSMPDNFESFALAAAILLCLSDGLSQVLVLPFQPLSS</sequence>
<keyword evidence="3" id="KW-1185">Reference proteome</keyword>
<keyword evidence="1" id="KW-0175">Coiled coil</keyword>